<keyword evidence="28" id="KW-1185">Reference proteome</keyword>
<dbReference type="InterPro" id="IPR036259">
    <property type="entry name" value="MFS_trans_sf"/>
</dbReference>
<dbReference type="EnsemblBacteria" id="AAO90449">
    <property type="protein sequence ID" value="AAO90449"/>
    <property type="gene ID" value="CBU_0922"/>
</dbReference>
<keyword evidence="4 25" id="KW-0812">Transmembrane</keyword>
<evidence type="ECO:0000256" key="25">
    <source>
        <dbReference type="SAM" id="Phobius"/>
    </source>
</evidence>
<comment type="catalytic activity">
    <reaction evidence="17">
        <text>L-arginyl-glycine(out) = L-arginyl-glycine(in)</text>
        <dbReference type="Rhea" id="RHEA:79391"/>
        <dbReference type="ChEBI" id="CHEBI:229955"/>
    </reaction>
</comment>
<feature type="transmembrane region" description="Helical" evidence="25">
    <location>
        <begin position="94"/>
        <end position="113"/>
    </location>
</feature>
<dbReference type="InterPro" id="IPR011701">
    <property type="entry name" value="MFS"/>
</dbReference>
<keyword evidence="3" id="KW-0813">Transport</keyword>
<dbReference type="Pfam" id="PF07690">
    <property type="entry name" value="MFS_1"/>
    <property type="match status" value="1"/>
</dbReference>
<evidence type="ECO:0000256" key="12">
    <source>
        <dbReference type="ARBA" id="ARBA00044891"/>
    </source>
</evidence>
<name>Q83D24_COXBU</name>
<comment type="similarity">
    <text evidence="2">Belongs to the major facilitator superfamily.</text>
</comment>
<dbReference type="PANTHER" id="PTHR23512">
    <property type="entry name" value="MAJOR FACILITATOR SUPERFAMILY DOMAIN-CONTAINING PROTEIN 1"/>
    <property type="match status" value="1"/>
</dbReference>
<keyword evidence="5 25" id="KW-1133">Transmembrane helix</keyword>
<dbReference type="KEGG" id="cbu:CBU_0922"/>
<dbReference type="PROSITE" id="PS50850">
    <property type="entry name" value="MFS"/>
    <property type="match status" value="1"/>
</dbReference>
<feature type="transmembrane region" description="Helical" evidence="25">
    <location>
        <begin position="62"/>
        <end position="87"/>
    </location>
</feature>
<evidence type="ECO:0000256" key="19">
    <source>
        <dbReference type="ARBA" id="ARBA00044919"/>
    </source>
</evidence>
<accession>Q83D24</accession>
<dbReference type="AlphaFoldDB" id="Q83D24"/>
<comment type="catalytic activity">
    <reaction evidence="11">
        <text>L-alpha-aminoacyl-L-histidine(out) = L-alpha-aminoacyl-L-histidine(in)</text>
        <dbReference type="Rhea" id="RHEA:79375"/>
        <dbReference type="ChEBI" id="CHEBI:229967"/>
    </reaction>
</comment>
<evidence type="ECO:0000256" key="17">
    <source>
        <dbReference type="ARBA" id="ARBA00044903"/>
    </source>
</evidence>
<evidence type="ECO:0000256" key="13">
    <source>
        <dbReference type="ARBA" id="ARBA00044893"/>
    </source>
</evidence>
<feature type="transmembrane region" description="Helical" evidence="25">
    <location>
        <begin position="22"/>
        <end position="42"/>
    </location>
</feature>
<dbReference type="GO" id="GO:0022857">
    <property type="term" value="F:transmembrane transporter activity"/>
    <property type="evidence" value="ECO:0007669"/>
    <property type="project" value="InterPro"/>
</dbReference>
<evidence type="ECO:0000259" key="26">
    <source>
        <dbReference type="PROSITE" id="PS50850"/>
    </source>
</evidence>
<comment type="subunit">
    <text evidence="24">Homodimer. Interacts with lysosomal protein GLMP (via lumenal domain); the interaction starts while both proteins are still in the endoplasmic reticulum and is required for stabilization of MFSD1 in lysosomes but has no direct effect on its targeting to lysosomes or transporter activity.</text>
</comment>
<dbReference type="SUPFAM" id="SSF103473">
    <property type="entry name" value="MFS general substrate transporter"/>
    <property type="match status" value="1"/>
</dbReference>
<reference evidence="27 28" key="2">
    <citation type="journal article" date="2009" name="Infect. Immun.">
        <title>Comparative genomics reveal extensive transposon-mediated genomic plasticity and diversity among potential effector proteins within the genus Coxiella.</title>
        <authorList>
            <person name="Beare P.A."/>
            <person name="Unsworth N."/>
            <person name="Andoh M."/>
            <person name="Voth D.E."/>
            <person name="Omsland A."/>
            <person name="Gilk S.D."/>
            <person name="Williams K.P."/>
            <person name="Sobral B.W."/>
            <person name="Kupko J.J.III."/>
            <person name="Porcella S.F."/>
            <person name="Samuel J.E."/>
            <person name="Heinzen R.A."/>
        </authorList>
    </citation>
    <scope>NUCLEOTIDE SEQUENCE [LARGE SCALE GENOMIC DNA]</scope>
    <source>
        <strain evidence="28">RSA 493 / Nine Mile phase I</strain>
    </source>
</reference>
<evidence type="ECO:0000256" key="8">
    <source>
        <dbReference type="ARBA" id="ARBA00044876"/>
    </source>
</evidence>
<evidence type="ECO:0000256" key="20">
    <source>
        <dbReference type="ARBA" id="ARBA00044924"/>
    </source>
</evidence>
<reference evidence="27 28" key="1">
    <citation type="journal article" date="2003" name="Proc. Natl. Acad. Sci. U.S.A.">
        <title>Complete genome sequence of the Q-fever pathogen, Coxiella burnetii.</title>
        <authorList>
            <person name="Seshadri R."/>
            <person name="Paulsen I.T."/>
            <person name="Eisen J.A."/>
            <person name="Read T.D."/>
            <person name="Nelson K.E."/>
            <person name="Nelson W.C."/>
            <person name="Ward N.L."/>
            <person name="Tettelin H."/>
            <person name="Davidsen T.M."/>
            <person name="Beanan M.J."/>
            <person name="Deboy R.T."/>
            <person name="Daugherty S.C."/>
            <person name="Brinkac L.M."/>
            <person name="Madupu R."/>
            <person name="Dodson R.J."/>
            <person name="Khouri H.M."/>
            <person name="Lee K.H."/>
            <person name="Carty H.A."/>
            <person name="Scanlan D."/>
            <person name="Heinzen R.A."/>
            <person name="Thompson H.A."/>
            <person name="Samuel J.E."/>
            <person name="Fraser C.M."/>
            <person name="Heidelberg J.F."/>
        </authorList>
    </citation>
    <scope>NUCLEOTIDE SEQUENCE [LARGE SCALE GENOMIC DNA]</scope>
    <source>
        <strain evidence="28">RSA 493 / Nine Mile phase I</strain>
    </source>
</reference>
<dbReference type="GeneID" id="1208815"/>
<keyword evidence="6 25" id="KW-0472">Membrane</keyword>
<evidence type="ECO:0000256" key="2">
    <source>
        <dbReference type="ARBA" id="ARBA00008335"/>
    </source>
</evidence>
<feature type="transmembrane region" description="Helical" evidence="25">
    <location>
        <begin position="119"/>
        <end position="138"/>
    </location>
</feature>
<feature type="transmembrane region" description="Helical" evidence="25">
    <location>
        <begin position="406"/>
        <end position="427"/>
    </location>
</feature>
<feature type="transmembrane region" description="Helical" evidence="25">
    <location>
        <begin position="302"/>
        <end position="319"/>
    </location>
</feature>
<evidence type="ECO:0000256" key="1">
    <source>
        <dbReference type="ARBA" id="ARBA00004155"/>
    </source>
</evidence>
<comment type="catalytic activity">
    <reaction evidence="20">
        <text>L-lysyl-glycine(out) = L-lysyl-glycine(in)</text>
        <dbReference type="Rhea" id="RHEA:79407"/>
        <dbReference type="ChEBI" id="CHEBI:191202"/>
    </reaction>
</comment>
<evidence type="ECO:0000256" key="24">
    <source>
        <dbReference type="ARBA" id="ARBA00046376"/>
    </source>
</evidence>
<comment type="catalytic activity">
    <reaction evidence="13">
        <text>L-alpha-aminoacyl-L-lysine(out) = L-alpha-aminoacyl-L-lysine(in)</text>
        <dbReference type="Rhea" id="RHEA:79383"/>
        <dbReference type="ChEBI" id="CHEBI:229966"/>
    </reaction>
</comment>
<sequence>MQYFTEDNNAPLLPIASEKRTFYLYPSIVITLSSLFLFYKYLLQVSPSVITDDLMRVFHISGGGLGNLAAMYFYSYVVAQLAVGILLDKYSPRLLTSLAIVCCALGSIIFSIADTLWVAAFSRLLVGAGAAFATISYMKMASIWFRPNQFAFIGGLLATAAMLGALCGEAPLAFLLQYVGWRNTLLICGLLGLGIAGLFYLFIRDKKSVASPTDYESQTVTLKDILHVLRNKLNWFLALYSGLAFAPVAVFGGLWGNPFLQEAYHFTSTQAASLISLLFIGVAIGGPLWGYLADRLKKRQSVIVFGTGLALIAILLVIYSPHQSLLLLEISLFLFGLGSGAFMLGFAIGKEINKAALAATVVALINTGDAIFGAISEPLVGKVLDGLWTGQMVNGVPHFSVQHYQIALLLLPIDLIGALLFIGLFHWKNRRASFPTT</sequence>
<evidence type="ECO:0000256" key="18">
    <source>
        <dbReference type="ARBA" id="ARBA00044912"/>
    </source>
</evidence>
<evidence type="ECO:0000313" key="27">
    <source>
        <dbReference type="EMBL" id="AAO90449.1"/>
    </source>
</evidence>
<proteinExistence type="inferred from homology"/>
<feature type="domain" description="Major facilitator superfamily (MFS) profile" evidence="26">
    <location>
        <begin position="26"/>
        <end position="430"/>
    </location>
</feature>
<dbReference type="HOGENOM" id="CLU_001265_62_1_6"/>
<gene>
    <name evidence="27" type="ordered locus">CBU_0922</name>
</gene>
<evidence type="ECO:0000256" key="5">
    <source>
        <dbReference type="ARBA" id="ARBA00022989"/>
    </source>
</evidence>
<evidence type="ECO:0000256" key="23">
    <source>
        <dbReference type="ARBA" id="ARBA00045709"/>
    </source>
</evidence>
<dbReference type="InterPro" id="IPR020846">
    <property type="entry name" value="MFS_dom"/>
</dbReference>
<feature type="transmembrane region" description="Helical" evidence="25">
    <location>
        <begin position="325"/>
        <end position="348"/>
    </location>
</feature>
<dbReference type="eggNOG" id="COG2271">
    <property type="taxonomic scope" value="Bacteria"/>
</dbReference>
<comment type="catalytic activity">
    <reaction evidence="12">
        <text>L-lysyl-L-alpha-amino acid(out) = L-lysyl-L-alpha-amino acid(in)</text>
        <dbReference type="Rhea" id="RHEA:79387"/>
        <dbReference type="ChEBI" id="CHEBI:229965"/>
    </reaction>
</comment>
<evidence type="ECO:0000313" key="28">
    <source>
        <dbReference type="Proteomes" id="UP000002671"/>
    </source>
</evidence>
<comment type="subcellular location">
    <subcellularLocation>
        <location evidence="1">Lysosome membrane</location>
        <topology evidence="1">Multi-pass membrane protein</topology>
    </subcellularLocation>
</comment>
<evidence type="ECO:0000256" key="16">
    <source>
        <dbReference type="ARBA" id="ARBA00044900"/>
    </source>
</evidence>
<feature type="transmembrane region" description="Helical" evidence="25">
    <location>
        <begin position="150"/>
        <end position="178"/>
    </location>
</feature>
<protein>
    <recommendedName>
        <fullName evidence="21">Lysosomal dipeptide transporter MFSD1</fullName>
    </recommendedName>
    <alternativeName>
        <fullName evidence="22">Major facilitator superfamily domain-containing protein 1</fullName>
    </alternativeName>
</protein>
<dbReference type="PATRIC" id="fig|227377.7.peg.912"/>
<evidence type="ECO:0000256" key="10">
    <source>
        <dbReference type="ARBA" id="ARBA00044881"/>
    </source>
</evidence>
<evidence type="ECO:0000256" key="15">
    <source>
        <dbReference type="ARBA" id="ARBA00044899"/>
    </source>
</evidence>
<evidence type="ECO:0000256" key="6">
    <source>
        <dbReference type="ARBA" id="ARBA00023136"/>
    </source>
</evidence>
<evidence type="ECO:0000256" key="4">
    <source>
        <dbReference type="ARBA" id="ARBA00022692"/>
    </source>
</evidence>
<dbReference type="PANTHER" id="PTHR23512:SF3">
    <property type="entry name" value="MAJOR FACILITATOR SUPERFAMILY DOMAIN-CONTAINING PROTEIN 1"/>
    <property type="match status" value="1"/>
</dbReference>
<evidence type="ECO:0000256" key="7">
    <source>
        <dbReference type="ARBA" id="ARBA00023228"/>
    </source>
</evidence>
<evidence type="ECO:0000256" key="14">
    <source>
        <dbReference type="ARBA" id="ARBA00044898"/>
    </source>
</evidence>
<keyword evidence="7" id="KW-0458">Lysosome</keyword>
<comment type="function">
    <text evidence="23">Lysosomal dipeptide uniporter that selectively exports lysine, arginine or histidine-containing dipeptides with a net positive charge from the lysosome lumen into the cytosol. Could play a role in a specific type of protein O-glycosylation indirectly regulating macrophages migration and tissue invasion. Also essential for liver homeostasis.</text>
</comment>
<comment type="catalytic activity">
    <reaction evidence="16">
        <text>L-lysyl-L-lysine(out) = L-lysyl-L-lysine(in)</text>
        <dbReference type="Rhea" id="RHEA:79403"/>
        <dbReference type="ChEBI" id="CHEBI:229956"/>
    </reaction>
</comment>
<comment type="catalytic activity">
    <reaction evidence="19">
        <text>L-alanyl-L-lysine(out) = L-alanyl-L-lysine(in)</text>
        <dbReference type="Rhea" id="RHEA:79415"/>
        <dbReference type="ChEBI" id="CHEBI:192470"/>
    </reaction>
</comment>
<comment type="catalytic activity">
    <reaction evidence="8">
        <text>L-lysyl-L-alanine(out) = L-lysyl-L-alanine(in)</text>
        <dbReference type="Rhea" id="RHEA:79399"/>
        <dbReference type="ChEBI" id="CHEBI:229954"/>
    </reaction>
</comment>
<comment type="catalytic activity">
    <reaction evidence="15">
        <text>L-arginyl-L-alpha-amino acid(out) = L-arginyl-L-alpha-amino acid(in)</text>
        <dbReference type="Rhea" id="RHEA:79371"/>
        <dbReference type="ChEBI" id="CHEBI:84315"/>
    </reaction>
</comment>
<feature type="transmembrane region" description="Helical" evidence="25">
    <location>
        <begin position="355"/>
        <end position="375"/>
    </location>
</feature>
<dbReference type="RefSeq" id="WP_010957892.1">
    <property type="nucleotide sequence ID" value="NC_002971.4"/>
</dbReference>
<feature type="transmembrane region" description="Helical" evidence="25">
    <location>
        <begin position="184"/>
        <end position="203"/>
    </location>
</feature>
<evidence type="ECO:0000256" key="3">
    <source>
        <dbReference type="ARBA" id="ARBA00022448"/>
    </source>
</evidence>
<feature type="transmembrane region" description="Helical" evidence="25">
    <location>
        <begin position="271"/>
        <end position="290"/>
    </location>
</feature>
<comment type="catalytic activity">
    <reaction evidence="18">
        <text>L-histidyl-L-alpha-amino acid(out) = L-histidyl-L-alpha-amino acid(in)</text>
        <dbReference type="Rhea" id="RHEA:79379"/>
        <dbReference type="ChEBI" id="CHEBI:229964"/>
    </reaction>
</comment>
<dbReference type="GO" id="GO:0005765">
    <property type="term" value="C:lysosomal membrane"/>
    <property type="evidence" value="ECO:0007669"/>
    <property type="project" value="UniProtKB-SubCell"/>
</dbReference>
<evidence type="ECO:0000256" key="11">
    <source>
        <dbReference type="ARBA" id="ARBA00044884"/>
    </source>
</evidence>
<dbReference type="Proteomes" id="UP000002671">
    <property type="component" value="Chromosome"/>
</dbReference>
<dbReference type="InterPro" id="IPR052187">
    <property type="entry name" value="MFSD1"/>
</dbReference>
<dbReference type="RefSeq" id="NP_819935.1">
    <property type="nucleotide sequence ID" value="NC_002971.4"/>
</dbReference>
<evidence type="ECO:0000256" key="21">
    <source>
        <dbReference type="ARBA" id="ARBA00044985"/>
    </source>
</evidence>
<evidence type="ECO:0000256" key="22">
    <source>
        <dbReference type="ARBA" id="ARBA00045018"/>
    </source>
</evidence>
<dbReference type="Gene3D" id="1.20.1250.20">
    <property type="entry name" value="MFS general substrate transporter like domains"/>
    <property type="match status" value="2"/>
</dbReference>
<organism evidence="27 28">
    <name type="scientific">Coxiella burnetii (strain RSA 493 / Nine Mile phase I)</name>
    <dbReference type="NCBI Taxonomy" id="227377"/>
    <lineage>
        <taxon>Bacteria</taxon>
        <taxon>Pseudomonadati</taxon>
        <taxon>Pseudomonadota</taxon>
        <taxon>Gammaproteobacteria</taxon>
        <taxon>Legionellales</taxon>
        <taxon>Coxiellaceae</taxon>
        <taxon>Coxiella</taxon>
    </lineage>
</organism>
<dbReference type="CDD" id="cd06174">
    <property type="entry name" value="MFS"/>
    <property type="match status" value="1"/>
</dbReference>
<dbReference type="EMBL" id="AE016828">
    <property type="protein sequence ID" value="AAO90449.1"/>
    <property type="molecule type" value="Genomic_DNA"/>
</dbReference>
<dbReference type="OrthoDB" id="5620971at2"/>
<comment type="catalytic activity">
    <reaction evidence="9">
        <text>L-histidyl-glycine(out) = L-histidyl-glycine(in)</text>
        <dbReference type="Rhea" id="RHEA:79395"/>
        <dbReference type="ChEBI" id="CHEBI:229957"/>
    </reaction>
</comment>
<feature type="transmembrane region" description="Helical" evidence="25">
    <location>
        <begin position="233"/>
        <end position="251"/>
    </location>
</feature>
<comment type="catalytic activity">
    <reaction evidence="14">
        <text>L-aspartyl-L-lysine(out) = L-aspartyl-L-lysine(in)</text>
        <dbReference type="Rhea" id="RHEA:79411"/>
        <dbReference type="ChEBI" id="CHEBI:229953"/>
    </reaction>
</comment>
<comment type="catalytic activity">
    <reaction evidence="10">
        <text>L-alpha-aminoacyl-L-arginine(out) = L-alpha-aminoacyl-L-arginine(in)</text>
        <dbReference type="Rhea" id="RHEA:79367"/>
        <dbReference type="ChEBI" id="CHEBI:229968"/>
    </reaction>
</comment>
<evidence type="ECO:0000256" key="9">
    <source>
        <dbReference type="ARBA" id="ARBA00044878"/>
    </source>
</evidence>